<dbReference type="SUPFAM" id="SSF54928">
    <property type="entry name" value="RNA-binding domain, RBD"/>
    <property type="match status" value="3"/>
</dbReference>
<dbReference type="InterPro" id="IPR012677">
    <property type="entry name" value="Nucleotide-bd_a/b_plait_sf"/>
</dbReference>
<evidence type="ECO:0000256" key="5">
    <source>
        <dbReference type="PROSITE-ProRule" id="PRU00176"/>
    </source>
</evidence>
<evidence type="ECO:0000313" key="10">
    <source>
        <dbReference type="Proteomes" id="UP001642409"/>
    </source>
</evidence>
<dbReference type="GO" id="GO:0003729">
    <property type="term" value="F:mRNA binding"/>
    <property type="evidence" value="ECO:0007669"/>
    <property type="project" value="TreeGrafter"/>
</dbReference>
<gene>
    <name evidence="9" type="ORF">HINF_LOCUS11302</name>
    <name evidence="8" type="ORF">HINF_LOCUS25810</name>
</gene>
<evidence type="ECO:0000313" key="9">
    <source>
        <dbReference type="EMBL" id="CAL5990357.1"/>
    </source>
</evidence>
<evidence type="ECO:0000259" key="7">
    <source>
        <dbReference type="PROSITE" id="PS50102"/>
    </source>
</evidence>
<evidence type="ECO:0000256" key="1">
    <source>
        <dbReference type="ARBA" id="ARBA00004123"/>
    </source>
</evidence>
<evidence type="ECO:0000256" key="2">
    <source>
        <dbReference type="ARBA" id="ARBA00022737"/>
    </source>
</evidence>
<dbReference type="InterPro" id="IPR051945">
    <property type="entry name" value="RRM_MRD1_RNA_proc_ribogen"/>
</dbReference>
<feature type="domain" description="RRM" evidence="7">
    <location>
        <begin position="381"/>
        <end position="488"/>
    </location>
</feature>
<comment type="caution">
    <text evidence="8">The sequence shown here is derived from an EMBL/GenBank/DDBJ whole genome shotgun (WGS) entry which is preliminary data.</text>
</comment>
<dbReference type="Gene3D" id="3.30.70.330">
    <property type="match status" value="1"/>
</dbReference>
<dbReference type="GO" id="GO:0005634">
    <property type="term" value="C:nucleus"/>
    <property type="evidence" value="ECO:0007669"/>
    <property type="project" value="UniProtKB-SubCell"/>
</dbReference>
<keyword evidence="10" id="KW-1185">Reference proteome</keyword>
<feature type="region of interest" description="Disordered" evidence="6">
    <location>
        <begin position="316"/>
        <end position="352"/>
    </location>
</feature>
<dbReference type="Pfam" id="PF00076">
    <property type="entry name" value="RRM_1"/>
    <property type="match status" value="1"/>
</dbReference>
<dbReference type="EMBL" id="CATOUU010000654">
    <property type="protein sequence ID" value="CAI9938165.1"/>
    <property type="molecule type" value="Genomic_DNA"/>
</dbReference>
<feature type="region of interest" description="Disordered" evidence="6">
    <location>
        <begin position="271"/>
        <end position="302"/>
    </location>
</feature>
<reference evidence="9 10" key="2">
    <citation type="submission" date="2024-07" db="EMBL/GenBank/DDBJ databases">
        <authorList>
            <person name="Akdeniz Z."/>
        </authorList>
    </citation>
    <scope>NUCLEOTIDE SEQUENCE [LARGE SCALE GENOMIC DNA]</scope>
</reference>
<proteinExistence type="predicted"/>
<dbReference type="PANTHER" id="PTHR48039">
    <property type="entry name" value="RNA-BINDING MOTIF PROTEIN 14B"/>
    <property type="match status" value="1"/>
</dbReference>
<keyword evidence="3 5" id="KW-0694">RNA-binding</keyword>
<protein>
    <submittedName>
        <fullName evidence="8">Putative</fullName>
    </submittedName>
</protein>
<organism evidence="8">
    <name type="scientific">Hexamita inflata</name>
    <dbReference type="NCBI Taxonomy" id="28002"/>
    <lineage>
        <taxon>Eukaryota</taxon>
        <taxon>Metamonada</taxon>
        <taxon>Diplomonadida</taxon>
        <taxon>Hexamitidae</taxon>
        <taxon>Hexamitinae</taxon>
        <taxon>Hexamita</taxon>
    </lineage>
</organism>
<feature type="domain" description="RRM" evidence="7">
    <location>
        <begin position="187"/>
        <end position="266"/>
    </location>
</feature>
<comment type="subcellular location">
    <subcellularLocation>
        <location evidence="1">Nucleus</location>
    </subcellularLocation>
</comment>
<evidence type="ECO:0000256" key="4">
    <source>
        <dbReference type="ARBA" id="ARBA00023242"/>
    </source>
</evidence>
<dbReference type="EMBL" id="CAXDID020000025">
    <property type="protein sequence ID" value="CAL5990357.1"/>
    <property type="molecule type" value="Genomic_DNA"/>
</dbReference>
<dbReference type="InterPro" id="IPR000504">
    <property type="entry name" value="RRM_dom"/>
</dbReference>
<dbReference type="SMART" id="SM00360">
    <property type="entry name" value="RRM"/>
    <property type="match status" value="3"/>
</dbReference>
<accession>A0AA86PMI7</accession>
<dbReference type="InterPro" id="IPR035979">
    <property type="entry name" value="RBD_domain_sf"/>
</dbReference>
<dbReference type="PANTHER" id="PTHR48039:SF5">
    <property type="entry name" value="RNA-BINDING PROTEIN 28"/>
    <property type="match status" value="1"/>
</dbReference>
<name>A0AA86PMI7_9EUKA</name>
<reference evidence="8" key="1">
    <citation type="submission" date="2023-06" db="EMBL/GenBank/DDBJ databases">
        <authorList>
            <person name="Kurt Z."/>
        </authorList>
    </citation>
    <scope>NUCLEOTIDE SEQUENCE</scope>
</reference>
<evidence type="ECO:0000256" key="3">
    <source>
        <dbReference type="ARBA" id="ARBA00022884"/>
    </source>
</evidence>
<sequence length="823" mass="95624">MSKKLHITNIPLSLATVELVKALQQITPSARGRVYMKDNKSMGCGDCTFELACDCEDFMRQIKVHPMKIQDKVLRFEHFVTRKEAEQAASGAPKKSFRMIGKLPADLADSDTKEIMAKIQKAFKQVSAITFHPIVTNAVKMKTKNVQMIPSDSKYTPEQTLKLLEKFSKFRLDKDIDVKNEAELTKVRIIIRNLPNCEDEDLTKQLNELIVYPFKHIKRVKNFCFVTFYCEEDAVAVVKSGQIMMRKRPVIPDFTSDEMRAKYADAVIEEESSAFEPPKEELKSISVSDSESEEEQPKLEIEEFDKKKGIQTYLKATEEKSEEQNEEEEEEENDDDEHTDVQAEPSDEGTRETKLKDLQEFIQDNQTEQIKQQQGAFEDQYTLFVSNVPVHLPLNILEEAQAGLKSKNIQVNDQGHLLEVTVRRQVANLFLQFGKLRKVALPLDEQHKLKGTAFVQFEREKDFKLCLQFIEALKKMKSEQLKVNNTVLKKQENWKPVIDKNAEALIGQIQLGQAQDDTLFQQQIQERELNGYSNNKTEQIQKQYEELYKIRRVAPKHLNTNAGCLKLFENNLVVYEFVTKKLLDKQHQKVIQNDTRNVHLLKFGMKIPGMPGYADFKIQKKDEEFRVRYYHKAKHLLKNVNYHCNPQRVEMRNFEKTIDEEKVMCGIWHYLVRINETEKIFKNENIQKHLKGPVPSYFKGIQKWSELLENEASRKQVKISEQQIALIAESLKLKSIRIPQTEVKKCFDMVRNLKEVRNHLGAQLVGVVYFESVDEEASKRLITLLDNKPIFGAERKPVCAFGVENVGRLKEVKDWRKQKSDKQ</sequence>
<feature type="compositionally biased region" description="Acidic residues" evidence="6">
    <location>
        <begin position="324"/>
        <end position="338"/>
    </location>
</feature>
<dbReference type="Proteomes" id="UP001642409">
    <property type="component" value="Unassembled WGS sequence"/>
</dbReference>
<keyword evidence="4" id="KW-0539">Nucleus</keyword>
<dbReference type="PROSITE" id="PS50102">
    <property type="entry name" value="RRM"/>
    <property type="match status" value="2"/>
</dbReference>
<evidence type="ECO:0000256" key="6">
    <source>
        <dbReference type="SAM" id="MobiDB-lite"/>
    </source>
</evidence>
<dbReference type="AlphaFoldDB" id="A0AA86PMI7"/>
<evidence type="ECO:0000313" key="8">
    <source>
        <dbReference type="EMBL" id="CAI9938165.1"/>
    </source>
</evidence>
<keyword evidence="2" id="KW-0677">Repeat</keyword>